<organism evidence="5">
    <name type="scientific">Chaetomium thermophilum (strain DSM 1495 / CBS 144.50 / IMI 039719)</name>
    <name type="common">Thermochaetoides thermophila</name>
    <dbReference type="NCBI Taxonomy" id="759272"/>
    <lineage>
        <taxon>Eukaryota</taxon>
        <taxon>Fungi</taxon>
        <taxon>Dikarya</taxon>
        <taxon>Ascomycota</taxon>
        <taxon>Pezizomycotina</taxon>
        <taxon>Sordariomycetes</taxon>
        <taxon>Sordariomycetidae</taxon>
        <taxon>Sordariales</taxon>
        <taxon>Chaetomiaceae</taxon>
        <taxon>Thermochaetoides</taxon>
    </lineage>
</organism>
<dbReference type="KEGG" id="cthr:CTHT_0071210"/>
<protein>
    <submittedName>
        <fullName evidence="4">Putative iron-sulfur protein</fullName>
    </submittedName>
</protein>
<dbReference type="Gene3D" id="2.60.300.12">
    <property type="entry name" value="HesB-like domain"/>
    <property type="match status" value="1"/>
</dbReference>
<keyword evidence="3" id="KW-0732">Signal</keyword>
<dbReference type="OrthoDB" id="5383818at2759"/>
<dbReference type="Proteomes" id="UP000008066">
    <property type="component" value="Unassembled WGS sequence"/>
</dbReference>
<proteinExistence type="inferred from homology"/>
<evidence type="ECO:0000313" key="5">
    <source>
        <dbReference type="Proteomes" id="UP000008066"/>
    </source>
</evidence>
<feature type="chain" id="PRO_5003409528" evidence="3">
    <location>
        <begin position="18"/>
        <end position="832"/>
    </location>
</feature>
<dbReference type="GO" id="GO:0005506">
    <property type="term" value="F:iron ion binding"/>
    <property type="evidence" value="ECO:0007669"/>
    <property type="project" value="TreeGrafter"/>
</dbReference>
<feature type="compositionally biased region" description="Low complexity" evidence="2">
    <location>
        <begin position="227"/>
        <end position="298"/>
    </location>
</feature>
<gene>
    <name evidence="4" type="ORF">CTHT_0071210</name>
</gene>
<feature type="signal peptide" evidence="3">
    <location>
        <begin position="1"/>
        <end position="17"/>
    </location>
</feature>
<sequence length="832" mass="88732">MAFMLLSLLACVAWANANPISARTVHILDEPAAAEAQRRDDTAVRAFSNIQIKTSDGKCLYVDKPSGDFRANLLSIQVAKCGSTEGQGWDIITAGKHIKGDDVMLVVNTLTRACLDFNLHRPKGSQAFLYPCDGFADGSGEVADSQLFVFDGRATSMSLKPVNAKESCLAAKDGSVDIIRCQKGDTSQVFTFGLEVVHSDLKARGNFDQFHAAGRFRTSTTSTAAAAETSDSEAEANSSATSTARAQSTRTTTLRTTIFSTTTSTRQKTSTSQASAQTTRTSTLRETVTSVTTLTSGSRRTRVRNRTKTRTSTTTTSAQTTTAATTAATTSAAAASGIPTVNPTTPVPVSLGGLLQPSAAAKAHQRDNTATRAFENVEIRAPNGQCMFVDPTAGDFRQNLIPVSLVKCSGSPNEKWDVIVNGKHNQPSAGRPNSALVVSSLTQGCISFDGRRQQGDRVFIFSCGGRADGSGGTDGNQLFPYLGQTSFAFAPLNAGNTTCILPGDGRLTSGPCPTDGSQLFSIFFIIFVTVRSELRTYPPTLTLGSPALEDLSSNRTATPTLLSSLSFSSIRFNMRRRSAAVTAALTSSPSPLLDVLVPAVRQQVGAAAAFRIHHAVASASSIPSNPSPKIHETSSILRRLLSSANNSLHSRTFSSIPHAPTPQVRTFSTTFSRPKTHILFNPQVGEDGQEMRLEITPRAGKRLTEIMKKDTNPHLALRIQVESGGCHGFQYVMRLVTLPPSLPTPESPAPSSDDTTATLHEDDTIFAWTPDESMAEPDITSPKIILDLASLELLKDSKVDFTQELIGSQFKIVDNPKATSSCGCGTSFDIKI</sequence>
<feature type="compositionally biased region" description="Low complexity" evidence="2">
    <location>
        <begin position="310"/>
        <end position="325"/>
    </location>
</feature>
<dbReference type="Gene3D" id="2.80.10.50">
    <property type="match status" value="1"/>
</dbReference>
<dbReference type="SUPFAM" id="SSF50370">
    <property type="entry name" value="Ricin B-like lectins"/>
    <property type="match status" value="2"/>
</dbReference>
<dbReference type="eggNOG" id="KOG1119">
    <property type="taxonomic scope" value="Eukaryota"/>
</dbReference>
<dbReference type="PANTHER" id="PTHR43011">
    <property type="entry name" value="IRON-SULFUR CLUSTER ASSEMBLY 2 HOMOLOG, MITOCHONDRIAL"/>
    <property type="match status" value="1"/>
</dbReference>
<feature type="region of interest" description="Disordered" evidence="2">
    <location>
        <begin position="227"/>
        <end position="325"/>
    </location>
</feature>
<evidence type="ECO:0000313" key="4">
    <source>
        <dbReference type="EMBL" id="EGS17774.1"/>
    </source>
</evidence>
<name>G0SFK9_CHATD</name>
<dbReference type="HOGENOM" id="CLU_340979_0_0_1"/>
<dbReference type="GO" id="GO:0005739">
    <property type="term" value="C:mitochondrion"/>
    <property type="evidence" value="ECO:0007669"/>
    <property type="project" value="TreeGrafter"/>
</dbReference>
<evidence type="ECO:0000256" key="2">
    <source>
        <dbReference type="SAM" id="MobiDB-lite"/>
    </source>
</evidence>
<accession>G0SFK9</accession>
<dbReference type="RefSeq" id="XP_006697392.1">
    <property type="nucleotide sequence ID" value="XM_006697329.1"/>
</dbReference>
<reference evidence="4 5" key="1">
    <citation type="journal article" date="2011" name="Cell">
        <title>Insight into structure and assembly of the nuclear pore complex by utilizing the genome of a eukaryotic thermophile.</title>
        <authorList>
            <person name="Amlacher S."/>
            <person name="Sarges P."/>
            <person name="Flemming D."/>
            <person name="van Noort V."/>
            <person name="Kunze R."/>
            <person name="Devos D.P."/>
            <person name="Arumugam M."/>
            <person name="Bork P."/>
            <person name="Hurt E."/>
        </authorList>
    </citation>
    <scope>NUCLEOTIDE SEQUENCE [LARGE SCALE GENOMIC DNA]</scope>
    <source>
        <strain evidence="5">DSM 1495 / CBS 144.50 / IMI 039719</strain>
    </source>
</reference>
<evidence type="ECO:0000256" key="3">
    <source>
        <dbReference type="SAM" id="SignalP"/>
    </source>
</evidence>
<keyword evidence="5" id="KW-1185">Reference proteome</keyword>
<dbReference type="PANTHER" id="PTHR43011:SF1">
    <property type="entry name" value="IRON-SULFUR CLUSTER ASSEMBLY 2 HOMOLOG, MITOCHONDRIAL"/>
    <property type="match status" value="1"/>
</dbReference>
<dbReference type="STRING" id="759272.G0SFK9"/>
<dbReference type="PROSITE" id="PS50231">
    <property type="entry name" value="RICIN_B_LECTIN"/>
    <property type="match status" value="2"/>
</dbReference>
<dbReference type="EMBL" id="GL988047">
    <property type="protein sequence ID" value="EGS17774.1"/>
    <property type="molecule type" value="Genomic_DNA"/>
</dbReference>
<feature type="compositionally biased region" description="Basic residues" evidence="2">
    <location>
        <begin position="299"/>
        <end position="309"/>
    </location>
</feature>
<dbReference type="GO" id="GO:0051539">
    <property type="term" value="F:4 iron, 4 sulfur cluster binding"/>
    <property type="evidence" value="ECO:0007669"/>
    <property type="project" value="TreeGrafter"/>
</dbReference>
<dbReference type="GeneID" id="18261159"/>
<dbReference type="GO" id="GO:0051537">
    <property type="term" value="F:2 iron, 2 sulfur cluster binding"/>
    <property type="evidence" value="ECO:0007669"/>
    <property type="project" value="TreeGrafter"/>
</dbReference>
<dbReference type="GO" id="GO:0016226">
    <property type="term" value="P:iron-sulfur cluster assembly"/>
    <property type="evidence" value="ECO:0007669"/>
    <property type="project" value="TreeGrafter"/>
</dbReference>
<dbReference type="InterPro" id="IPR035903">
    <property type="entry name" value="HesB-like_dom_sf"/>
</dbReference>
<dbReference type="AlphaFoldDB" id="G0SFK9"/>
<dbReference type="SUPFAM" id="SSF89360">
    <property type="entry name" value="HesB-like domain"/>
    <property type="match status" value="1"/>
</dbReference>
<comment type="similarity">
    <text evidence="1">Belongs to the HesB/IscA family.</text>
</comment>
<dbReference type="InterPro" id="IPR035992">
    <property type="entry name" value="Ricin_B-like_lectins"/>
</dbReference>
<evidence type="ECO:0000256" key="1">
    <source>
        <dbReference type="ARBA" id="ARBA00006718"/>
    </source>
</evidence>